<protein>
    <recommendedName>
        <fullName evidence="4">Glycosyl transferase 64 domain-containing protein</fullName>
    </recommendedName>
</protein>
<evidence type="ECO:0000256" key="2">
    <source>
        <dbReference type="ARBA" id="ARBA00022679"/>
    </source>
</evidence>
<dbReference type="EMBL" id="AYRZ02000003">
    <property type="protein sequence ID" value="PHT86190.1"/>
    <property type="molecule type" value="Genomic_DNA"/>
</dbReference>
<reference evidence="5 6" key="2">
    <citation type="journal article" date="2017" name="Genome Biol.">
        <title>New reference genome sequences of hot pepper reveal the massive evolution of plant disease-resistance genes by retroduplication.</title>
        <authorList>
            <person name="Kim S."/>
            <person name="Park J."/>
            <person name="Yeom S.I."/>
            <person name="Kim Y.M."/>
            <person name="Seo E."/>
            <person name="Kim K.T."/>
            <person name="Kim M.S."/>
            <person name="Lee J.M."/>
            <person name="Cheong K."/>
            <person name="Shin H.S."/>
            <person name="Kim S.B."/>
            <person name="Han K."/>
            <person name="Lee J."/>
            <person name="Park M."/>
            <person name="Lee H.A."/>
            <person name="Lee H.Y."/>
            <person name="Lee Y."/>
            <person name="Oh S."/>
            <person name="Lee J.H."/>
            <person name="Choi E."/>
            <person name="Choi E."/>
            <person name="Lee S.E."/>
            <person name="Jeon J."/>
            <person name="Kim H."/>
            <person name="Choi G."/>
            <person name="Song H."/>
            <person name="Lee J."/>
            <person name="Lee S.C."/>
            <person name="Kwon J.K."/>
            <person name="Lee H.Y."/>
            <person name="Koo N."/>
            <person name="Hong Y."/>
            <person name="Kim R.W."/>
            <person name="Kang W.H."/>
            <person name="Huh J.H."/>
            <person name="Kang B.C."/>
            <person name="Yang T.J."/>
            <person name="Lee Y.H."/>
            <person name="Bennetzen J.L."/>
            <person name="Choi D."/>
        </authorList>
    </citation>
    <scope>NUCLEOTIDE SEQUENCE [LARGE SCALE GENOMIC DNA]</scope>
    <source>
        <strain evidence="6">cv. CM334</strain>
    </source>
</reference>
<dbReference type="InterPro" id="IPR029044">
    <property type="entry name" value="Nucleotide-diphossugar_trans"/>
</dbReference>
<dbReference type="GO" id="GO:0016757">
    <property type="term" value="F:glycosyltransferase activity"/>
    <property type="evidence" value="ECO:0007669"/>
    <property type="project" value="InterPro"/>
</dbReference>
<dbReference type="STRING" id="4072.A0A2G2ZW20"/>
<name>A0A2G2ZW20_CAPAN</name>
<dbReference type="PANTHER" id="PTHR11439:SF455">
    <property type="entry name" value="RLK (RECEPTOR-LIKE PROTEIN KINASE) 8, PUTATIVE-RELATED"/>
    <property type="match status" value="1"/>
</dbReference>
<dbReference type="Gene3D" id="3.90.550.10">
    <property type="entry name" value="Spore Coat Polysaccharide Biosynthesis Protein SpsA, Chain A"/>
    <property type="match status" value="1"/>
</dbReference>
<dbReference type="AlphaFoldDB" id="A0A2G2ZW20"/>
<dbReference type="Pfam" id="PF09258">
    <property type="entry name" value="Glyco_transf_64"/>
    <property type="match status" value="1"/>
</dbReference>
<dbReference type="InterPro" id="IPR015338">
    <property type="entry name" value="GT64_dom"/>
</dbReference>
<organism evidence="5 6">
    <name type="scientific">Capsicum annuum</name>
    <name type="common">Capsicum pepper</name>
    <dbReference type="NCBI Taxonomy" id="4072"/>
    <lineage>
        <taxon>Eukaryota</taxon>
        <taxon>Viridiplantae</taxon>
        <taxon>Streptophyta</taxon>
        <taxon>Embryophyta</taxon>
        <taxon>Tracheophyta</taxon>
        <taxon>Spermatophyta</taxon>
        <taxon>Magnoliopsida</taxon>
        <taxon>eudicotyledons</taxon>
        <taxon>Gunneridae</taxon>
        <taxon>Pentapetalae</taxon>
        <taxon>asterids</taxon>
        <taxon>lamiids</taxon>
        <taxon>Solanales</taxon>
        <taxon>Solanaceae</taxon>
        <taxon>Solanoideae</taxon>
        <taxon>Capsiceae</taxon>
        <taxon>Capsicum</taxon>
    </lineage>
</organism>
<keyword evidence="6" id="KW-1185">Reference proteome</keyword>
<keyword evidence="2" id="KW-0808">Transferase</keyword>
<gene>
    <name evidence="5" type="ORF">T459_08296</name>
</gene>
<feature type="domain" description="Glycosyl transferase 64" evidence="4">
    <location>
        <begin position="1"/>
        <end position="103"/>
    </location>
</feature>
<keyword evidence="3" id="KW-1015">Disulfide bond</keyword>
<sequence>MILTGAAFMVSKKAFELYWSKEAAAGREVVDSLFNCEDVLLNYLYANASFSSTVEYMKPAWAIDSSKFTGVAISKNTQIHYGLRSKCLQKFSEMYRSITNRKSEFNHRMDCTARREFNSNITLKIFSIVAYRRLGRVLALMWLIHLRIDYFLGSTIDHRLVNLLFQFMEHHWIGVKRILRYIAGTIELGLQLTTKSSLRLVGFFDADWGGCPLTRRSTTGICVFLGSNCISWSSKKQHTVAKSSVEVEYRSLASLAAEITRITYILHDISISLISPLVLFTDNISALHLTINPVLYARTKHVELNYHFVREKVVQGAMLTKFVPSLHQVADILTKPLTKMQFRFLRSKLGVMDFSISTLGGMIDI</sequence>
<evidence type="ECO:0000256" key="1">
    <source>
        <dbReference type="ARBA" id="ARBA00008700"/>
    </source>
</evidence>
<dbReference type="PANTHER" id="PTHR11439">
    <property type="entry name" value="GAG-POL-RELATED RETROTRANSPOSON"/>
    <property type="match status" value="1"/>
</dbReference>
<comment type="caution">
    <text evidence="5">The sequence shown here is derived from an EMBL/GenBank/DDBJ whole genome shotgun (WGS) entry which is preliminary data.</text>
</comment>
<accession>A0A2G2ZW20</accession>
<evidence type="ECO:0000256" key="3">
    <source>
        <dbReference type="ARBA" id="ARBA00023157"/>
    </source>
</evidence>
<evidence type="ECO:0000313" key="5">
    <source>
        <dbReference type="EMBL" id="PHT86190.1"/>
    </source>
</evidence>
<reference evidence="5 6" key="1">
    <citation type="journal article" date="2014" name="Nat. Genet.">
        <title>Genome sequence of the hot pepper provides insights into the evolution of pungency in Capsicum species.</title>
        <authorList>
            <person name="Kim S."/>
            <person name="Park M."/>
            <person name="Yeom S.I."/>
            <person name="Kim Y.M."/>
            <person name="Lee J.M."/>
            <person name="Lee H.A."/>
            <person name="Seo E."/>
            <person name="Choi J."/>
            <person name="Cheong K."/>
            <person name="Kim K.T."/>
            <person name="Jung K."/>
            <person name="Lee G.W."/>
            <person name="Oh S.K."/>
            <person name="Bae C."/>
            <person name="Kim S.B."/>
            <person name="Lee H.Y."/>
            <person name="Kim S.Y."/>
            <person name="Kim M.S."/>
            <person name="Kang B.C."/>
            <person name="Jo Y.D."/>
            <person name="Yang H.B."/>
            <person name="Jeong H.J."/>
            <person name="Kang W.H."/>
            <person name="Kwon J.K."/>
            <person name="Shin C."/>
            <person name="Lim J.Y."/>
            <person name="Park J.H."/>
            <person name="Huh J.H."/>
            <person name="Kim J.S."/>
            <person name="Kim B.D."/>
            <person name="Cohen O."/>
            <person name="Paran I."/>
            <person name="Suh M.C."/>
            <person name="Lee S.B."/>
            <person name="Kim Y.K."/>
            <person name="Shin Y."/>
            <person name="Noh S.J."/>
            <person name="Park J."/>
            <person name="Seo Y.S."/>
            <person name="Kwon S.Y."/>
            <person name="Kim H.A."/>
            <person name="Park J.M."/>
            <person name="Kim H.J."/>
            <person name="Choi S.B."/>
            <person name="Bosland P.W."/>
            <person name="Reeves G."/>
            <person name="Jo S.H."/>
            <person name="Lee B.W."/>
            <person name="Cho H.T."/>
            <person name="Choi H.S."/>
            <person name="Lee M.S."/>
            <person name="Yu Y."/>
            <person name="Do Choi Y."/>
            <person name="Park B.S."/>
            <person name="van Deynze A."/>
            <person name="Ashrafi H."/>
            <person name="Hill T."/>
            <person name="Kim W.T."/>
            <person name="Pai H.S."/>
            <person name="Ahn H.K."/>
            <person name="Yeam I."/>
            <person name="Giovannoni J.J."/>
            <person name="Rose J.K."/>
            <person name="Sorensen I."/>
            <person name="Lee S.J."/>
            <person name="Kim R.W."/>
            <person name="Choi I.Y."/>
            <person name="Choi B.S."/>
            <person name="Lim J.S."/>
            <person name="Lee Y.H."/>
            <person name="Choi D."/>
        </authorList>
    </citation>
    <scope>NUCLEOTIDE SEQUENCE [LARGE SCALE GENOMIC DNA]</scope>
    <source>
        <strain evidence="6">cv. CM334</strain>
    </source>
</reference>
<dbReference type="GO" id="GO:0016020">
    <property type="term" value="C:membrane"/>
    <property type="evidence" value="ECO:0007669"/>
    <property type="project" value="InterPro"/>
</dbReference>
<dbReference type="Gramene" id="PHT86190">
    <property type="protein sequence ID" value="PHT86190"/>
    <property type="gene ID" value="T459_08296"/>
</dbReference>
<proteinExistence type="inferred from homology"/>
<dbReference type="CDD" id="cd09272">
    <property type="entry name" value="RNase_HI_RT_Ty1"/>
    <property type="match status" value="1"/>
</dbReference>
<dbReference type="Proteomes" id="UP000222542">
    <property type="component" value="Unassembled WGS sequence"/>
</dbReference>
<evidence type="ECO:0000313" key="6">
    <source>
        <dbReference type="Proteomes" id="UP000222542"/>
    </source>
</evidence>
<comment type="similarity">
    <text evidence="1">Belongs to the glycosyltransferase 64 family.</text>
</comment>
<evidence type="ECO:0000259" key="4">
    <source>
        <dbReference type="Pfam" id="PF09258"/>
    </source>
</evidence>